<evidence type="ECO:0000256" key="5">
    <source>
        <dbReference type="ARBA" id="ARBA00023157"/>
    </source>
</evidence>
<dbReference type="InterPro" id="IPR046338">
    <property type="entry name" value="GAIN_dom_sf"/>
</dbReference>
<proteinExistence type="predicted"/>
<dbReference type="InterPro" id="IPR000832">
    <property type="entry name" value="GPCR_2_secretin-like"/>
</dbReference>
<dbReference type="InterPro" id="IPR000203">
    <property type="entry name" value="GPS"/>
</dbReference>
<feature type="transmembrane region" description="Helical" evidence="6">
    <location>
        <begin position="607"/>
        <end position="628"/>
    </location>
</feature>
<evidence type="ECO:0000313" key="10">
    <source>
        <dbReference type="Proteomes" id="UP000727407"/>
    </source>
</evidence>
<organism evidence="9 10">
    <name type="scientific">Clarias magur</name>
    <name type="common">Asian catfish</name>
    <name type="synonym">Macropteronotus magur</name>
    <dbReference type="NCBI Taxonomy" id="1594786"/>
    <lineage>
        <taxon>Eukaryota</taxon>
        <taxon>Metazoa</taxon>
        <taxon>Chordata</taxon>
        <taxon>Craniata</taxon>
        <taxon>Vertebrata</taxon>
        <taxon>Euteleostomi</taxon>
        <taxon>Actinopterygii</taxon>
        <taxon>Neopterygii</taxon>
        <taxon>Teleostei</taxon>
        <taxon>Ostariophysi</taxon>
        <taxon>Siluriformes</taxon>
        <taxon>Clariidae</taxon>
        <taxon>Clarias</taxon>
    </lineage>
</organism>
<keyword evidence="9" id="KW-0675">Receptor</keyword>
<feature type="transmembrane region" description="Helical" evidence="6">
    <location>
        <begin position="566"/>
        <end position="586"/>
    </location>
</feature>
<dbReference type="OrthoDB" id="6134459at2759"/>
<feature type="transmembrane region" description="Helical" evidence="6">
    <location>
        <begin position="511"/>
        <end position="535"/>
    </location>
</feature>
<evidence type="ECO:0000256" key="2">
    <source>
        <dbReference type="ARBA" id="ARBA00022692"/>
    </source>
</evidence>
<dbReference type="InterPro" id="IPR017981">
    <property type="entry name" value="GPCR_2-like_7TM"/>
</dbReference>
<dbReference type="AlphaFoldDB" id="A0A8J4U3G2"/>
<keyword evidence="2 6" id="KW-0812">Transmembrane</keyword>
<evidence type="ECO:0000313" key="9">
    <source>
        <dbReference type="EMBL" id="KAF5905095.1"/>
    </source>
</evidence>
<keyword evidence="3 6" id="KW-1133">Transmembrane helix</keyword>
<sequence length="678" mass="75675">MTVVKLCMMNTTEDGRVIIPAPKNNPGTVLKSQVIRVENVGCGLGHLSEPLVIIFPVNSVGIIPGLQRLSCQFYNVTEFRWNDTPDNVTNLTNFNSTRTVTCSYDHMTPFAVLLVNNEFKPRLPAVLVGGSLCVYGIKPFYGTTQIQLSDTNETTKMCWITDARFLYGMNITYFSLTFLFNTCVLAAVTHQIFKLRCLNVKGSKLPSCRNVCTVLGLTLLLGTTWGLAFFTSGYTNYPVLYLFCICNSLSEHESARSSGLISGEHEAKLETEYGHVIHIPTEAIIKSGWTENTTLSLMVSVLNNTIFEASSNPEYVDEKVLGVWLGEQDVNHLSQPVKIQFVNTKQNMSGTCVFWKRTSGQWSSDGCNTTRNDTDFVCSCNHLSFFAVLISSDTVEDPHDIRNLEYITYIGSSFSVLFTAIVIILFLIQRKGKSEHSIVIHVQLTGSLFLLHLFFLASALGSGTEINSACQCLGLILHWALLATFTWTAIEGFHLYLLLVRVFNIYIRRYLLKLCVVGWGVPVITVMICGLAGGYGKYTLTERSNNETNLCWITNKTVRYITVNSYMALVLLFNVVIMSVIVVKMWQLKLRGVQTGNRLRRLWKDCAIILGLGVVLGLSWGLAFFTYGPLSLPGMYIFTTVNSFQGVFVFLWFLSLTCKSTHEEGPATKNLSLSNFSS</sequence>
<dbReference type="PROSITE" id="PS50221">
    <property type="entry name" value="GAIN_B"/>
    <property type="match status" value="1"/>
</dbReference>
<dbReference type="InterPro" id="IPR057244">
    <property type="entry name" value="GAIN_B"/>
</dbReference>
<dbReference type="SMART" id="SM00303">
    <property type="entry name" value="GPS"/>
    <property type="match status" value="2"/>
</dbReference>
<dbReference type="GO" id="GO:0007166">
    <property type="term" value="P:cell surface receptor signaling pathway"/>
    <property type="evidence" value="ECO:0007669"/>
    <property type="project" value="InterPro"/>
</dbReference>
<feature type="transmembrane region" description="Helical" evidence="6">
    <location>
        <begin position="210"/>
        <end position="230"/>
    </location>
</feature>
<feature type="domain" description="GAIN-B" evidence="7">
    <location>
        <begin position="247"/>
        <end position="396"/>
    </location>
</feature>
<dbReference type="PROSITE" id="PS50261">
    <property type="entry name" value="G_PROTEIN_RECEP_F2_4"/>
    <property type="match status" value="1"/>
</dbReference>
<dbReference type="Gene3D" id="1.20.1070.10">
    <property type="entry name" value="Rhodopsin 7-helix transmembrane proteins"/>
    <property type="match status" value="2"/>
</dbReference>
<keyword evidence="4 6" id="KW-0472">Membrane</keyword>
<comment type="subcellular location">
    <subcellularLocation>
        <location evidence="1">Membrane</location>
        <topology evidence="1">Multi-pass membrane protein</topology>
    </subcellularLocation>
</comment>
<evidence type="ECO:0000256" key="4">
    <source>
        <dbReference type="ARBA" id="ARBA00023136"/>
    </source>
</evidence>
<dbReference type="Pfam" id="PF01825">
    <property type="entry name" value="GPS"/>
    <property type="match status" value="1"/>
</dbReference>
<dbReference type="GO" id="GO:0005886">
    <property type="term" value="C:plasma membrane"/>
    <property type="evidence" value="ECO:0007669"/>
    <property type="project" value="TreeGrafter"/>
</dbReference>
<dbReference type="Gene3D" id="2.60.220.50">
    <property type="match status" value="2"/>
</dbReference>
<evidence type="ECO:0000256" key="1">
    <source>
        <dbReference type="ARBA" id="ARBA00004141"/>
    </source>
</evidence>
<evidence type="ECO:0000256" key="6">
    <source>
        <dbReference type="SAM" id="Phobius"/>
    </source>
</evidence>
<feature type="domain" description="G-protein coupled receptors family 2 profile 2" evidence="8">
    <location>
        <begin position="404"/>
        <end position="657"/>
    </location>
</feature>
<evidence type="ECO:0000259" key="8">
    <source>
        <dbReference type="PROSITE" id="PS50261"/>
    </source>
</evidence>
<dbReference type="FunFam" id="1.20.1070.10:FF:000222">
    <property type="entry name" value="Adhesion G protein-coupled receptor G3"/>
    <property type="match status" value="1"/>
</dbReference>
<dbReference type="PANTHER" id="PTHR12011">
    <property type="entry name" value="ADHESION G-PROTEIN COUPLED RECEPTOR"/>
    <property type="match status" value="1"/>
</dbReference>
<evidence type="ECO:0000256" key="3">
    <source>
        <dbReference type="ARBA" id="ARBA00022989"/>
    </source>
</evidence>
<accession>A0A8J4U3G2</accession>
<dbReference type="Proteomes" id="UP000727407">
    <property type="component" value="Unassembled WGS sequence"/>
</dbReference>
<dbReference type="EMBL" id="QNUK01000048">
    <property type="protein sequence ID" value="KAF5905095.1"/>
    <property type="molecule type" value="Genomic_DNA"/>
</dbReference>
<keyword evidence="5" id="KW-1015">Disulfide bond</keyword>
<dbReference type="Pfam" id="PF00002">
    <property type="entry name" value="7tm_2"/>
    <property type="match status" value="1"/>
</dbReference>
<reference evidence="9" key="1">
    <citation type="submission" date="2020-07" db="EMBL/GenBank/DDBJ databases">
        <title>Clarias magur genome sequencing, assembly and annotation.</title>
        <authorList>
            <person name="Kushwaha B."/>
            <person name="Kumar R."/>
            <person name="Das P."/>
            <person name="Joshi C.G."/>
            <person name="Kumar D."/>
            <person name="Nagpure N.S."/>
            <person name="Pandey M."/>
            <person name="Agarwal S."/>
            <person name="Srivastava S."/>
            <person name="Singh M."/>
            <person name="Sahoo L."/>
            <person name="Jayasankar P."/>
            <person name="Meher P.K."/>
            <person name="Koringa P.G."/>
            <person name="Iquebal M.A."/>
            <person name="Das S.P."/>
            <person name="Bit A."/>
            <person name="Patnaik S."/>
            <person name="Patel N."/>
            <person name="Shah T.M."/>
            <person name="Hinsu A."/>
            <person name="Jena J.K."/>
        </authorList>
    </citation>
    <scope>NUCLEOTIDE SEQUENCE</scope>
    <source>
        <strain evidence="9">CIFAMagur01</strain>
        <tissue evidence="9">Testis</tissue>
    </source>
</reference>
<dbReference type="GO" id="GO:0004930">
    <property type="term" value="F:G protein-coupled receptor activity"/>
    <property type="evidence" value="ECO:0007669"/>
    <property type="project" value="InterPro"/>
</dbReference>
<feature type="transmembrane region" description="Helical" evidence="6">
    <location>
        <begin position="634"/>
        <end position="654"/>
    </location>
</feature>
<feature type="transmembrane region" description="Helical" evidence="6">
    <location>
        <begin position="440"/>
        <end position="461"/>
    </location>
</feature>
<name>A0A8J4U3G2_CLAMG</name>
<feature type="transmembrane region" description="Helical" evidence="6">
    <location>
        <begin position="165"/>
        <end position="189"/>
    </location>
</feature>
<gene>
    <name evidence="9" type="ORF">DAT39_005104</name>
</gene>
<feature type="transmembrane region" description="Helical" evidence="6">
    <location>
        <begin position="406"/>
        <end position="428"/>
    </location>
</feature>
<dbReference type="PRINTS" id="PR00249">
    <property type="entry name" value="GPCRSECRETIN"/>
</dbReference>
<evidence type="ECO:0000259" key="7">
    <source>
        <dbReference type="PROSITE" id="PS50221"/>
    </source>
</evidence>
<dbReference type="GO" id="GO:0007189">
    <property type="term" value="P:adenylate cyclase-activating G protein-coupled receptor signaling pathway"/>
    <property type="evidence" value="ECO:0007669"/>
    <property type="project" value="TreeGrafter"/>
</dbReference>
<keyword evidence="10" id="KW-1185">Reference proteome</keyword>
<dbReference type="PANTHER" id="PTHR12011:SF285">
    <property type="entry name" value="ADHESION G PROTEIN-COUPLED RECEPTOR G3"/>
    <property type="match status" value="1"/>
</dbReference>
<feature type="transmembrane region" description="Helical" evidence="6">
    <location>
        <begin position="476"/>
        <end position="499"/>
    </location>
</feature>
<comment type="caution">
    <text evidence="9">The sequence shown here is derived from an EMBL/GenBank/DDBJ whole genome shotgun (WGS) entry which is preliminary data.</text>
</comment>
<protein>
    <submittedName>
        <fullName evidence="9">Adhesion G protein-coupled receptor G3-like</fullName>
    </submittedName>
</protein>